<proteinExistence type="predicted"/>
<dbReference type="Pfam" id="PF01661">
    <property type="entry name" value="Macro"/>
    <property type="match status" value="1"/>
</dbReference>
<name>A0A2K3P894_TRIPR</name>
<reference evidence="2 3" key="1">
    <citation type="journal article" date="2014" name="Am. J. Bot.">
        <title>Genome assembly and annotation for red clover (Trifolium pratense; Fabaceae).</title>
        <authorList>
            <person name="Istvanek J."/>
            <person name="Jaros M."/>
            <person name="Krenek A."/>
            <person name="Repkova J."/>
        </authorList>
    </citation>
    <scope>NUCLEOTIDE SEQUENCE [LARGE SCALE GENOMIC DNA]</scope>
    <source>
        <strain evidence="3">cv. Tatra</strain>
        <tissue evidence="2">Young leaves</tissue>
    </source>
</reference>
<protein>
    <submittedName>
        <fullName evidence="2">Appr-1-p processing enzyme family protein</fullName>
    </submittedName>
</protein>
<gene>
    <name evidence="2" type="ORF">L195_g008104</name>
</gene>
<dbReference type="AlphaFoldDB" id="A0A2K3P894"/>
<dbReference type="Gene3D" id="3.40.220.10">
    <property type="entry name" value="Leucine Aminopeptidase, subunit E, domain 1"/>
    <property type="match status" value="1"/>
</dbReference>
<organism evidence="2 3">
    <name type="scientific">Trifolium pratense</name>
    <name type="common">Red clover</name>
    <dbReference type="NCBI Taxonomy" id="57577"/>
    <lineage>
        <taxon>Eukaryota</taxon>
        <taxon>Viridiplantae</taxon>
        <taxon>Streptophyta</taxon>
        <taxon>Embryophyta</taxon>
        <taxon>Tracheophyta</taxon>
        <taxon>Spermatophyta</taxon>
        <taxon>Magnoliopsida</taxon>
        <taxon>eudicotyledons</taxon>
        <taxon>Gunneridae</taxon>
        <taxon>Pentapetalae</taxon>
        <taxon>rosids</taxon>
        <taxon>fabids</taxon>
        <taxon>Fabales</taxon>
        <taxon>Fabaceae</taxon>
        <taxon>Papilionoideae</taxon>
        <taxon>50 kb inversion clade</taxon>
        <taxon>NPAAA clade</taxon>
        <taxon>Hologalegina</taxon>
        <taxon>IRL clade</taxon>
        <taxon>Trifolieae</taxon>
        <taxon>Trifolium</taxon>
    </lineage>
</organism>
<comment type="caution">
    <text evidence="2">The sequence shown here is derived from an EMBL/GenBank/DDBJ whole genome shotgun (WGS) entry which is preliminary data.</text>
</comment>
<dbReference type="STRING" id="57577.A0A2K3P894"/>
<dbReference type="CDD" id="cd02908">
    <property type="entry name" value="Macro_OAADPr_deacetylase"/>
    <property type="match status" value="1"/>
</dbReference>
<dbReference type="PANTHER" id="PTHR11106:SF27">
    <property type="entry name" value="MACRO DOMAIN-CONTAINING PROTEIN"/>
    <property type="match status" value="1"/>
</dbReference>
<dbReference type="PANTHER" id="PTHR11106">
    <property type="entry name" value="GANGLIOSIDE INDUCED DIFFERENTIATION ASSOCIATED PROTEIN 2-RELATED"/>
    <property type="match status" value="1"/>
</dbReference>
<dbReference type="InterPro" id="IPR043472">
    <property type="entry name" value="Macro_dom-like"/>
</dbReference>
<dbReference type="EMBL" id="ASHM01004578">
    <property type="protein sequence ID" value="PNY11496.1"/>
    <property type="molecule type" value="Genomic_DNA"/>
</dbReference>
<evidence type="ECO:0000313" key="2">
    <source>
        <dbReference type="EMBL" id="PNY11496.1"/>
    </source>
</evidence>
<feature type="domain" description="Macro" evidence="1">
    <location>
        <begin position="48"/>
        <end position="233"/>
    </location>
</feature>
<dbReference type="PROSITE" id="PS51154">
    <property type="entry name" value="MACRO"/>
    <property type="match status" value="1"/>
</dbReference>
<dbReference type="SMART" id="SM00506">
    <property type="entry name" value="A1pp"/>
    <property type="match status" value="1"/>
</dbReference>
<accession>A0A2K3P894</accession>
<dbReference type="Proteomes" id="UP000236291">
    <property type="component" value="Unassembled WGS sequence"/>
</dbReference>
<reference evidence="2 3" key="2">
    <citation type="journal article" date="2017" name="Front. Plant Sci.">
        <title>Gene Classification and Mining of Molecular Markers Useful in Red Clover (Trifolium pratense) Breeding.</title>
        <authorList>
            <person name="Istvanek J."/>
            <person name="Dluhosova J."/>
            <person name="Dluhos P."/>
            <person name="Patkova L."/>
            <person name="Nedelnik J."/>
            <person name="Repkova J."/>
        </authorList>
    </citation>
    <scope>NUCLEOTIDE SEQUENCE [LARGE SCALE GENOMIC DNA]</scope>
    <source>
        <strain evidence="3">cv. Tatra</strain>
        <tissue evidence="2">Young leaves</tissue>
    </source>
</reference>
<evidence type="ECO:0000259" key="1">
    <source>
        <dbReference type="PROSITE" id="PS51154"/>
    </source>
</evidence>
<sequence>MMATIFSSSRFLLNTLKFTSRSNAVNLRRSFRPSGMNTSARVSSNGSGGAVRFPLSSSNALIIQKGDITKWSIDGSTDAIVNPANERMLGGGGADGAIHRAAGPDLVRACRNVPEVRPGVRCPTGEARITPGFLLPASHVIHTVGPIYDVDSNPAASLASAYRNSLRVAKENNIQYIAFPAISCGVYGYPYDEAATVAISTIKEFQNDFKEVHFVLFASDIYDIWLNKSDELLKGSIHIIFLSHSLGENEKVMEVAAPDRSTNTIDAALKRRRKGLEEAKEEDKEANEEVEKYDPVYKTITKEVEKYDLIYNPPKLSI</sequence>
<dbReference type="SUPFAM" id="SSF52949">
    <property type="entry name" value="Macro domain-like"/>
    <property type="match status" value="1"/>
</dbReference>
<evidence type="ECO:0000313" key="3">
    <source>
        <dbReference type="Proteomes" id="UP000236291"/>
    </source>
</evidence>
<dbReference type="InterPro" id="IPR002589">
    <property type="entry name" value="Macro_dom"/>
</dbReference>